<proteinExistence type="predicted"/>
<organism evidence="3 4">
    <name type="scientific">Peiella sedimenti</name>
    <dbReference type="NCBI Taxonomy" id="3061083"/>
    <lineage>
        <taxon>Bacteria</taxon>
        <taxon>Pseudomonadati</taxon>
        <taxon>Pseudomonadota</taxon>
        <taxon>Alphaproteobacteria</taxon>
        <taxon>Caulobacterales</taxon>
        <taxon>Caulobacteraceae</taxon>
        <taxon>Peiella</taxon>
    </lineage>
</organism>
<name>A0ABT8SNI6_9CAUL</name>
<dbReference type="RefSeq" id="WP_302109816.1">
    <property type="nucleotide sequence ID" value="NZ_JAUKTR010000003.1"/>
</dbReference>
<feature type="signal peptide" evidence="2">
    <location>
        <begin position="1"/>
        <end position="20"/>
    </location>
</feature>
<gene>
    <name evidence="3" type="ORF">Q0812_08070</name>
</gene>
<comment type="caution">
    <text evidence="3">The sequence shown here is derived from an EMBL/GenBank/DDBJ whole genome shotgun (WGS) entry which is preliminary data.</text>
</comment>
<dbReference type="PROSITE" id="PS51257">
    <property type="entry name" value="PROKAR_LIPOPROTEIN"/>
    <property type="match status" value="1"/>
</dbReference>
<dbReference type="EMBL" id="JAUKTR010000003">
    <property type="protein sequence ID" value="MDO1559383.1"/>
    <property type="molecule type" value="Genomic_DNA"/>
</dbReference>
<dbReference type="Proteomes" id="UP001169063">
    <property type="component" value="Unassembled WGS sequence"/>
</dbReference>
<keyword evidence="2" id="KW-0732">Signal</keyword>
<evidence type="ECO:0000313" key="3">
    <source>
        <dbReference type="EMBL" id="MDO1559383.1"/>
    </source>
</evidence>
<protein>
    <submittedName>
        <fullName evidence="3">Uncharacterized protein</fullName>
    </submittedName>
</protein>
<reference evidence="3" key="1">
    <citation type="submission" date="2023-07" db="EMBL/GenBank/DDBJ databases">
        <title>Brevundimonas soil sp. nov., isolated from the soil of chemical plant.</title>
        <authorList>
            <person name="Wu N."/>
        </authorList>
    </citation>
    <scope>NUCLEOTIDE SEQUENCE</scope>
    <source>
        <strain evidence="3">XZ-24</strain>
    </source>
</reference>
<evidence type="ECO:0000256" key="1">
    <source>
        <dbReference type="SAM" id="MobiDB-lite"/>
    </source>
</evidence>
<feature type="chain" id="PRO_5045919198" evidence="2">
    <location>
        <begin position="21"/>
        <end position="174"/>
    </location>
</feature>
<feature type="region of interest" description="Disordered" evidence="1">
    <location>
        <begin position="22"/>
        <end position="60"/>
    </location>
</feature>
<keyword evidence="4" id="KW-1185">Reference proteome</keyword>
<sequence>MRPFLMVPPLALALSLGLAACSPETPTQEPEGPPAMTPGGQPPAGEEPGPVTPPPPSVNGVNLTTDINLLGTEPFWAVEIRRDQIKLTGVDRPEVTAPNRGVDAGGDRATWTTEAADGTPLVINVTEGPCSDGMSDRQYPLTAEVRFGQETLRGCGATTAFILGTDEQGRPRQG</sequence>
<accession>A0ABT8SNI6</accession>
<evidence type="ECO:0000313" key="4">
    <source>
        <dbReference type="Proteomes" id="UP001169063"/>
    </source>
</evidence>
<evidence type="ECO:0000256" key="2">
    <source>
        <dbReference type="SAM" id="SignalP"/>
    </source>
</evidence>